<dbReference type="InterPro" id="IPR029009">
    <property type="entry name" value="ASB_dom_sf"/>
</dbReference>
<dbReference type="PANTHER" id="PTHR30182:SF1">
    <property type="entry name" value="L-SERINE DEHYDRATASE 1"/>
    <property type="match status" value="1"/>
</dbReference>
<evidence type="ECO:0000256" key="9">
    <source>
        <dbReference type="ARBA" id="ARBA00023239"/>
    </source>
</evidence>
<evidence type="ECO:0000256" key="11">
    <source>
        <dbReference type="RuleBase" id="RU366059"/>
    </source>
</evidence>
<keyword evidence="6 11" id="KW-0479">Metal-binding</keyword>
<dbReference type="Pfam" id="PF03315">
    <property type="entry name" value="SDH_beta"/>
    <property type="match status" value="1"/>
</dbReference>
<evidence type="ECO:0000256" key="3">
    <source>
        <dbReference type="ARBA" id="ARBA00008636"/>
    </source>
</evidence>
<feature type="domain" description="Serine dehydratase-like alpha subunit" evidence="12">
    <location>
        <begin position="193"/>
        <end position="458"/>
    </location>
</feature>
<dbReference type="NCBIfam" id="TIGR00720">
    <property type="entry name" value="sda_mono"/>
    <property type="match status" value="1"/>
</dbReference>
<dbReference type="EMBL" id="CP058235">
    <property type="protein sequence ID" value="QLC51398.1"/>
    <property type="molecule type" value="Genomic_DNA"/>
</dbReference>
<comment type="cofactor">
    <cofactor evidence="1 11">
        <name>[4Fe-4S] cluster</name>
        <dbReference type="ChEBI" id="CHEBI:49883"/>
    </cofactor>
</comment>
<dbReference type="InterPro" id="IPR005131">
    <property type="entry name" value="Ser_deHydtase_bsu"/>
</dbReference>
<dbReference type="InterPro" id="IPR005130">
    <property type="entry name" value="Ser_deHydtase-like_asu"/>
</dbReference>
<keyword evidence="9 11" id="KW-0456">Lyase</keyword>
<name>A0ABX6QF56_9HYPH</name>
<keyword evidence="8 11" id="KW-0411">Iron-sulfur</keyword>
<keyword evidence="15" id="KW-1185">Reference proteome</keyword>
<dbReference type="Pfam" id="PF03313">
    <property type="entry name" value="SDH_alpha"/>
    <property type="match status" value="1"/>
</dbReference>
<keyword evidence="7 11" id="KW-0408">Iron</keyword>
<dbReference type="Gene3D" id="3.30.1330.90">
    <property type="entry name" value="D-3-phosphoglycerate dehydrogenase, domain 3"/>
    <property type="match status" value="1"/>
</dbReference>
<reference evidence="14 15" key="1">
    <citation type="submission" date="2020-06" db="EMBL/GenBank/DDBJ databases">
        <title>Complete closed genome sequence of Bartonella alsatica CIP 105477.</title>
        <authorList>
            <person name="Thibau A."/>
            <person name="Schultze T.G."/>
            <person name="Kempf V.A.J."/>
        </authorList>
    </citation>
    <scope>NUCLEOTIDE SEQUENCE [LARGE SCALE GENOMIC DNA]</scope>
    <source>
        <strain evidence="14 15">CIP 105477</strain>
    </source>
</reference>
<evidence type="ECO:0000313" key="15">
    <source>
        <dbReference type="Proteomes" id="UP000509443"/>
    </source>
</evidence>
<dbReference type="InterPro" id="IPR004644">
    <property type="entry name" value="Fe-S_L-Ser_mono"/>
</dbReference>
<dbReference type="Proteomes" id="UP000509443">
    <property type="component" value="Chromosome"/>
</dbReference>
<evidence type="ECO:0000256" key="2">
    <source>
        <dbReference type="ARBA" id="ARBA00004742"/>
    </source>
</evidence>
<evidence type="ECO:0000256" key="1">
    <source>
        <dbReference type="ARBA" id="ARBA00001966"/>
    </source>
</evidence>
<dbReference type="EC" id="4.3.1.17" evidence="11"/>
<evidence type="ECO:0000259" key="13">
    <source>
        <dbReference type="Pfam" id="PF03315"/>
    </source>
</evidence>
<keyword evidence="5 11" id="KW-0004">4Fe-4S</keyword>
<comment type="similarity">
    <text evidence="3 11">Belongs to the iron-sulfur dependent L-serine dehydratase family.</text>
</comment>
<keyword evidence="4 11" id="KW-0312">Gluconeogenesis</keyword>
<evidence type="ECO:0000256" key="10">
    <source>
        <dbReference type="ARBA" id="ARBA00049406"/>
    </source>
</evidence>
<proteinExistence type="inferred from homology"/>
<dbReference type="InterPro" id="IPR051318">
    <property type="entry name" value="Fe-S_L-Ser"/>
</dbReference>
<evidence type="ECO:0000256" key="8">
    <source>
        <dbReference type="ARBA" id="ARBA00023014"/>
    </source>
</evidence>
<dbReference type="SUPFAM" id="SSF143548">
    <property type="entry name" value="Serine metabolism enzymes domain"/>
    <property type="match status" value="1"/>
</dbReference>
<evidence type="ECO:0000256" key="4">
    <source>
        <dbReference type="ARBA" id="ARBA00022432"/>
    </source>
</evidence>
<dbReference type="RefSeq" id="WP_005865401.1">
    <property type="nucleotide sequence ID" value="NZ_CACVBB010000003.1"/>
</dbReference>
<sequence>MFLSVFELFKIGIGPSSSHTMGPMTAANMFLEEILARNLSQPFEAEISHIRVYLYGSLAFTGVGHATDKAIILGLLGEKASTIDPDCMENLLEKVTREKKVQPEGHPPYQFNLQNDLIFEQKVLPGHANGLAFEGLDTDGNILLRQIYYSIGGGFVMTEDELNHMNSSIQSRISKVPYPFKSAYEMLSMAEKSGLSIAEMKRVNEETKIKRSALDTGLDDIFSAMTDCIDRGLSQEGELPGGLHVPRRAKKLHQTLLENQKKNLNYPLLANDWLSVYAIAVNEENAAGGRVVTAPTNGAAGVVPAVLRYYLQFYDDSDREGIHNFLLTAAAIGGIIKHNASISGAEVGCQGEVGTASSMAAAGLTAALGGTPAQIENAAEIALEHHLGMTCDPVAGLVQVPCIERNAMGAVKAVTASSLALHGNGDHFVSLDACIETMRQTGYDMSECYKETSKSGLAVNAISC</sequence>
<feature type="domain" description="Serine dehydratase beta chain" evidence="13">
    <location>
        <begin position="4"/>
        <end position="161"/>
    </location>
</feature>
<dbReference type="PANTHER" id="PTHR30182">
    <property type="entry name" value="L-SERINE DEHYDRATASE"/>
    <property type="match status" value="1"/>
</dbReference>
<accession>A0ABX6QF56</accession>
<protein>
    <recommendedName>
        <fullName evidence="11">L-serine dehydratase</fullName>
        <ecNumber evidence="11">4.3.1.17</ecNumber>
    </recommendedName>
</protein>
<gene>
    <name evidence="14" type="ORF">HWV54_00105</name>
</gene>
<evidence type="ECO:0000259" key="12">
    <source>
        <dbReference type="Pfam" id="PF03313"/>
    </source>
</evidence>
<evidence type="ECO:0000313" key="14">
    <source>
        <dbReference type="EMBL" id="QLC51398.1"/>
    </source>
</evidence>
<organism evidence="14 15">
    <name type="scientific">Bartonella alsatica</name>
    <dbReference type="NCBI Taxonomy" id="52764"/>
    <lineage>
        <taxon>Bacteria</taxon>
        <taxon>Pseudomonadati</taxon>
        <taxon>Pseudomonadota</taxon>
        <taxon>Alphaproteobacteria</taxon>
        <taxon>Hyphomicrobiales</taxon>
        <taxon>Bartonellaceae</taxon>
        <taxon>Bartonella</taxon>
    </lineage>
</organism>
<evidence type="ECO:0000256" key="7">
    <source>
        <dbReference type="ARBA" id="ARBA00023004"/>
    </source>
</evidence>
<evidence type="ECO:0000256" key="6">
    <source>
        <dbReference type="ARBA" id="ARBA00022723"/>
    </source>
</evidence>
<comment type="catalytic activity">
    <reaction evidence="10 11">
        <text>L-serine = pyruvate + NH4(+)</text>
        <dbReference type="Rhea" id="RHEA:19169"/>
        <dbReference type="ChEBI" id="CHEBI:15361"/>
        <dbReference type="ChEBI" id="CHEBI:28938"/>
        <dbReference type="ChEBI" id="CHEBI:33384"/>
        <dbReference type="EC" id="4.3.1.17"/>
    </reaction>
</comment>
<comment type="pathway">
    <text evidence="2">Carbohydrate biosynthesis; gluconeogenesis.</text>
</comment>
<evidence type="ECO:0000256" key="5">
    <source>
        <dbReference type="ARBA" id="ARBA00022485"/>
    </source>
</evidence>
<dbReference type="GO" id="GO:0003941">
    <property type="term" value="F:L-serine ammonia-lyase activity"/>
    <property type="evidence" value="ECO:0007669"/>
    <property type="project" value="UniProtKB-EC"/>
</dbReference>